<keyword evidence="1" id="KW-0472">Membrane</keyword>
<reference evidence="3" key="1">
    <citation type="submission" date="2025-08" db="UniProtKB">
        <authorList>
            <consortium name="RefSeq"/>
        </authorList>
    </citation>
    <scope>IDENTIFICATION</scope>
    <source>
        <strain evidence="3">MV-25-SWS-2005</strain>
        <tissue evidence="3">Whole body</tissue>
    </source>
</reference>
<dbReference type="KEGG" id="dpo:6903641"/>
<keyword evidence="1" id="KW-0812">Transmembrane</keyword>
<gene>
    <name evidence="3" type="primary">LOC6903641</name>
</gene>
<keyword evidence="1" id="KW-1133">Transmembrane helix</keyword>
<evidence type="ECO:0000256" key="1">
    <source>
        <dbReference type="SAM" id="Phobius"/>
    </source>
</evidence>
<dbReference type="Proteomes" id="UP000001819">
    <property type="component" value="Chromosome X"/>
</dbReference>
<protein>
    <submittedName>
        <fullName evidence="3">Uncharacterized protein</fullName>
    </submittedName>
</protein>
<sequence>MRGSIHYTLIMAMIMAPLKYLTYVYDLKLAYRLTKILLCCSCSCLWLCSLPVLLLYFRAMRQGSDRYIRSRYLPKKSTQIIHQSAKHLNMKFFIACLLFAACLALSQSSVIHGAAYAPVATVPLVRTVPVVRTIPVVRHVPVVRTVPVVRHVPVYENVAVPSVVRVGHAAVYDAPLAYGGWLKQK</sequence>
<organism evidence="2 3">
    <name type="scientific">Drosophila pseudoobscura pseudoobscura</name>
    <name type="common">Fruit fly</name>
    <dbReference type="NCBI Taxonomy" id="46245"/>
    <lineage>
        <taxon>Eukaryota</taxon>
        <taxon>Metazoa</taxon>
        <taxon>Ecdysozoa</taxon>
        <taxon>Arthropoda</taxon>
        <taxon>Hexapoda</taxon>
        <taxon>Insecta</taxon>
        <taxon>Pterygota</taxon>
        <taxon>Neoptera</taxon>
        <taxon>Endopterygota</taxon>
        <taxon>Diptera</taxon>
        <taxon>Brachycera</taxon>
        <taxon>Muscomorpha</taxon>
        <taxon>Ephydroidea</taxon>
        <taxon>Drosophilidae</taxon>
        <taxon>Drosophila</taxon>
        <taxon>Sophophora</taxon>
    </lineage>
</organism>
<dbReference type="AlphaFoldDB" id="A0A6I8V1M3"/>
<evidence type="ECO:0000313" key="2">
    <source>
        <dbReference type="Proteomes" id="UP000001819"/>
    </source>
</evidence>
<evidence type="ECO:0000313" key="3">
    <source>
        <dbReference type="RefSeq" id="XP_002136829.3"/>
    </source>
</evidence>
<feature type="transmembrane region" description="Helical" evidence="1">
    <location>
        <begin position="31"/>
        <end position="57"/>
    </location>
</feature>
<dbReference type="FunCoup" id="A0A6I8V1M3">
    <property type="interactions" value="1"/>
</dbReference>
<accession>A0A6I8V1M3</accession>
<feature type="transmembrane region" description="Helical" evidence="1">
    <location>
        <begin position="7"/>
        <end position="25"/>
    </location>
</feature>
<keyword evidence="2" id="KW-1185">Reference proteome</keyword>
<proteinExistence type="predicted"/>
<dbReference type="RefSeq" id="XP_002136829.3">
    <property type="nucleotide sequence ID" value="XM_002136793.3"/>
</dbReference>
<feature type="transmembrane region" description="Helical" evidence="1">
    <location>
        <begin position="92"/>
        <end position="117"/>
    </location>
</feature>
<dbReference type="ExpressionAtlas" id="A0A6I8V1M3">
    <property type="expression patterns" value="baseline"/>
</dbReference>
<name>A0A6I8V1M3_DROPS</name>
<dbReference type="InParanoid" id="A0A6I8V1M3"/>